<dbReference type="Gene3D" id="1.10.10.520">
    <property type="entry name" value="Ubiquitin activating enzymes (Uba3). Chain: B, domain 2"/>
    <property type="match status" value="1"/>
</dbReference>
<feature type="domain" description="THIF-type NAD/FAD binding fold" evidence="16">
    <location>
        <begin position="174"/>
        <end position="291"/>
    </location>
</feature>
<dbReference type="InterPro" id="IPR000594">
    <property type="entry name" value="ThiF_NAD_FAD-bd"/>
</dbReference>
<dbReference type="EMBL" id="CAJPIZ010009320">
    <property type="protein sequence ID" value="CAG2111773.1"/>
    <property type="molecule type" value="Genomic_DNA"/>
</dbReference>
<feature type="non-terminal residue" evidence="19">
    <location>
        <position position="1"/>
    </location>
</feature>
<dbReference type="Pfam" id="PF00899">
    <property type="entry name" value="ThiF"/>
    <property type="match status" value="1"/>
</dbReference>
<dbReference type="Gene3D" id="3.40.50.720">
    <property type="entry name" value="NAD(P)-binding Rossmann-like Domain"/>
    <property type="match status" value="1"/>
</dbReference>
<keyword evidence="14" id="KW-1133">Transmembrane helix</keyword>
<dbReference type="GO" id="GO:0016567">
    <property type="term" value="P:protein ubiquitination"/>
    <property type="evidence" value="ECO:0007669"/>
    <property type="project" value="UniProtKB-UniPathway"/>
</dbReference>
<evidence type="ECO:0000256" key="10">
    <source>
        <dbReference type="ARBA" id="ARBA00022741"/>
    </source>
</evidence>
<evidence type="ECO:0000256" key="7">
    <source>
        <dbReference type="ARBA" id="ARBA00022676"/>
    </source>
</evidence>
<dbReference type="InterPro" id="IPR019572">
    <property type="entry name" value="UBA_E1_SCCH"/>
</dbReference>
<evidence type="ECO:0000313" key="20">
    <source>
        <dbReference type="Proteomes" id="UP000759131"/>
    </source>
</evidence>
<dbReference type="GO" id="GO:0016020">
    <property type="term" value="C:membrane"/>
    <property type="evidence" value="ECO:0007669"/>
    <property type="project" value="UniProtKB-SubCell"/>
</dbReference>
<accession>A0A7R9Q4W2</accession>
<evidence type="ECO:0000256" key="2">
    <source>
        <dbReference type="ARBA" id="ARBA00004906"/>
    </source>
</evidence>
<dbReference type="PANTHER" id="PTHR23033">
    <property type="entry name" value="BETA1,3-GALACTOSYLTRANSFERASE"/>
    <property type="match status" value="1"/>
</dbReference>
<dbReference type="EC" id="2.4.1.122" evidence="6"/>
<evidence type="ECO:0000259" key="16">
    <source>
        <dbReference type="Pfam" id="PF00899"/>
    </source>
</evidence>
<dbReference type="UniPathway" id="UPA00143"/>
<dbReference type="OrthoDB" id="414175at2759"/>
<evidence type="ECO:0000256" key="15">
    <source>
        <dbReference type="ARBA" id="ARBA00023136"/>
    </source>
</evidence>
<dbReference type="Pfam" id="PF02434">
    <property type="entry name" value="Fringe"/>
    <property type="match status" value="1"/>
</dbReference>
<evidence type="ECO:0000259" key="18">
    <source>
        <dbReference type="Pfam" id="PF10585"/>
    </source>
</evidence>
<evidence type="ECO:0000256" key="12">
    <source>
        <dbReference type="ARBA" id="ARBA00022840"/>
    </source>
</evidence>
<dbReference type="InterPro" id="IPR026050">
    <property type="entry name" value="C1GALT1/C1GALT1_chp1"/>
</dbReference>
<dbReference type="GO" id="GO:0016263">
    <property type="term" value="F:glycoprotein-N-acetylgalactosamine 3-beta-galactosyltransferase activity"/>
    <property type="evidence" value="ECO:0007669"/>
    <property type="project" value="UniProtKB-EC"/>
</dbReference>
<dbReference type="Pfam" id="PF10585">
    <property type="entry name" value="UBA_E1_SCCH"/>
    <property type="match status" value="1"/>
</dbReference>
<evidence type="ECO:0000313" key="19">
    <source>
        <dbReference type="EMBL" id="CAD7631343.1"/>
    </source>
</evidence>
<dbReference type="PANTHER" id="PTHR23033:SF14">
    <property type="entry name" value="GLYCOPROTEIN-N-ACETYLGALACTOSAMINE 3-BETA-GALACTOSYLTRANSFERASE 1-RELATED"/>
    <property type="match status" value="1"/>
</dbReference>
<gene>
    <name evidence="19" type="ORF">OSB1V03_LOCUS11752</name>
</gene>
<keyword evidence="15" id="KW-0472">Membrane</keyword>
<evidence type="ECO:0000256" key="8">
    <source>
        <dbReference type="ARBA" id="ARBA00022679"/>
    </source>
</evidence>
<keyword evidence="10" id="KW-0547">Nucleotide-binding</keyword>
<proteinExistence type="inferred from homology"/>
<dbReference type="AlphaFoldDB" id="A0A7R9Q4W2"/>
<protein>
    <recommendedName>
        <fullName evidence="6">N-acetylgalactosaminide beta-1,3-galactosyltransferase</fullName>
        <ecNumber evidence="6">2.4.1.122</ecNumber>
    </recommendedName>
</protein>
<evidence type="ECO:0000256" key="11">
    <source>
        <dbReference type="ARBA" id="ARBA00022786"/>
    </source>
</evidence>
<evidence type="ECO:0000256" key="4">
    <source>
        <dbReference type="ARBA" id="ARBA00005673"/>
    </source>
</evidence>
<dbReference type="GO" id="GO:0008641">
    <property type="term" value="F:ubiquitin-like modifier activating enzyme activity"/>
    <property type="evidence" value="ECO:0007669"/>
    <property type="project" value="InterPro"/>
</dbReference>
<comment type="subcellular location">
    <subcellularLocation>
        <location evidence="1">Membrane</location>
        <topology evidence="1">Single-pass type II membrane protein</topology>
    </subcellularLocation>
</comment>
<evidence type="ECO:0000259" key="17">
    <source>
        <dbReference type="Pfam" id="PF02434"/>
    </source>
</evidence>
<evidence type="ECO:0000256" key="13">
    <source>
        <dbReference type="ARBA" id="ARBA00022968"/>
    </source>
</evidence>
<evidence type="ECO:0000256" key="6">
    <source>
        <dbReference type="ARBA" id="ARBA00012557"/>
    </source>
</evidence>
<name>A0A7R9Q4W2_9ACAR</name>
<keyword evidence="12" id="KW-0067">ATP-binding</keyword>
<dbReference type="InterPro" id="IPR035985">
    <property type="entry name" value="Ubiquitin-activating_enz"/>
</dbReference>
<reference evidence="19" key="1">
    <citation type="submission" date="2020-11" db="EMBL/GenBank/DDBJ databases">
        <authorList>
            <person name="Tran Van P."/>
        </authorList>
    </citation>
    <scope>NUCLEOTIDE SEQUENCE</scope>
</reference>
<comment type="pathway">
    <text evidence="2">Protein modification; protein ubiquitination.</text>
</comment>
<keyword evidence="8" id="KW-0808">Transferase</keyword>
<keyword evidence="11" id="KW-0833">Ubl conjugation pathway</keyword>
<feature type="domain" description="Ubiquitin-activating enzyme SCCH" evidence="18">
    <location>
        <begin position="322"/>
        <end position="422"/>
    </location>
</feature>
<dbReference type="Proteomes" id="UP000759131">
    <property type="component" value="Unassembled WGS sequence"/>
</dbReference>
<evidence type="ECO:0000256" key="1">
    <source>
        <dbReference type="ARBA" id="ARBA00004606"/>
    </source>
</evidence>
<comment type="pathway">
    <text evidence="3">Protein modification; protein glycosylation.</text>
</comment>
<comment type="similarity">
    <text evidence="5">Belongs to the glycosyltransferase 31 family. Beta3-Gal-T subfamily.</text>
</comment>
<dbReference type="EMBL" id="OC863895">
    <property type="protein sequence ID" value="CAD7631343.1"/>
    <property type="molecule type" value="Genomic_DNA"/>
</dbReference>
<dbReference type="InterPro" id="IPR042063">
    <property type="entry name" value="Ubi_acti_E1_SCCH"/>
</dbReference>
<dbReference type="InterPro" id="IPR023318">
    <property type="entry name" value="Ub_act_enz_dom_a_sf"/>
</dbReference>
<dbReference type="Gene3D" id="3.90.550.50">
    <property type="match status" value="1"/>
</dbReference>
<organism evidence="19">
    <name type="scientific">Medioppia subpectinata</name>
    <dbReference type="NCBI Taxonomy" id="1979941"/>
    <lineage>
        <taxon>Eukaryota</taxon>
        <taxon>Metazoa</taxon>
        <taxon>Ecdysozoa</taxon>
        <taxon>Arthropoda</taxon>
        <taxon>Chelicerata</taxon>
        <taxon>Arachnida</taxon>
        <taxon>Acari</taxon>
        <taxon>Acariformes</taxon>
        <taxon>Sarcoptiformes</taxon>
        <taxon>Oribatida</taxon>
        <taxon>Brachypylina</taxon>
        <taxon>Oppioidea</taxon>
        <taxon>Oppiidae</taxon>
        <taxon>Medioppia</taxon>
    </lineage>
</organism>
<keyword evidence="9" id="KW-0812">Transmembrane</keyword>
<dbReference type="InterPro" id="IPR003378">
    <property type="entry name" value="Fringe-like_glycosylTrfase"/>
</dbReference>
<feature type="domain" description="Fringe-like glycosyltransferase" evidence="17">
    <location>
        <begin position="582"/>
        <end position="687"/>
    </location>
</feature>
<sequence>SFDPQITEDVVYKLCHKITLESLPEDEQLIQFKTVVIIGADLYLYQQFNTRVRNNGSNDNIRLIFANMSPMFGYLFTDFGPNYRHLTFDEYYKTSGDDIHVLDKVKQCRDGYSYETYKLLRAKLLHRFCFMKSIISGFICGQLIDNCCKQLKQLLTYEIEPILLEHRFGTTEPIVIIGVGSLGFCIVKHLVKSGAKNLVLIDSDFVHKYNIRLNLFREHHIGLKKCDVVKDFALRVNKDITVEIHCRRIQEMSHHLFDDLRLKKGLIISCVDSTETKRFINKTQQNPEYPLCVLKSFPQTIEHCVEWSKTKFNNWFNRRPKRANDWTECLRVSRMTFEKFFNQKPKQLLFVLPSNHKSEDGSDFWSDKRIPHPIVFDITNDSHKTFLTSCAQLIARVNGIQMTDNTVVCDAINSLEIPEAEMYGIEKVSIEKIYHIYNQSIHCLNSTIFTASAMVSIELIKLFQMNGKYKLNKLQNVNHFYNLCEFECNVLSAPLKLMSTKLSDTYSFTEWDQLVINESDGVSTLKELLNELEARTQCICLGLVLNETKSIYLPQLFPHHNKRRKQNIRDLIVNYYNTIPEVRAVRETWGKRCDILYFVSIEENAELRPVVDQCDNDDHDPILCHDQLIIKYVVNKYNNQFDWLLTVNDFSYVITDNLRHLLSDYDPNDRIWFGYPFTKTMVNDLNVTLMSKKLGYLETALEQLEFGKCLLELNIKLMDERDDLGRHRLLPSHPGVMLNVTSSLDKPFKWLNKYNSSEFNLYCLGYELLQYFKHMVANKESSRDTKFSNH</sequence>
<keyword evidence="13" id="KW-0735">Signal-anchor</keyword>
<comment type="similarity">
    <text evidence="4">Belongs to the ubiquitin-activating E1 family.</text>
</comment>
<dbReference type="GO" id="GO:0005524">
    <property type="term" value="F:ATP binding"/>
    <property type="evidence" value="ECO:0007669"/>
    <property type="project" value="UniProtKB-KW"/>
</dbReference>
<feature type="non-terminal residue" evidence="19">
    <location>
        <position position="790"/>
    </location>
</feature>
<evidence type="ECO:0000256" key="3">
    <source>
        <dbReference type="ARBA" id="ARBA00004922"/>
    </source>
</evidence>
<keyword evidence="7" id="KW-0328">Glycosyltransferase</keyword>
<dbReference type="Gene3D" id="1.10.10.2660">
    <property type="entry name" value="Ubiquitin-activating enzyme E1, SCCH domain"/>
    <property type="match status" value="1"/>
</dbReference>
<evidence type="ECO:0000256" key="5">
    <source>
        <dbReference type="ARBA" id="ARBA00006462"/>
    </source>
</evidence>
<evidence type="ECO:0000256" key="9">
    <source>
        <dbReference type="ARBA" id="ARBA00022692"/>
    </source>
</evidence>
<keyword evidence="20" id="KW-1185">Reference proteome</keyword>
<dbReference type="SUPFAM" id="SSF69572">
    <property type="entry name" value="Activating enzymes of the ubiquitin-like proteins"/>
    <property type="match status" value="1"/>
</dbReference>
<evidence type="ECO:0000256" key="14">
    <source>
        <dbReference type="ARBA" id="ARBA00022989"/>
    </source>
</evidence>